<evidence type="ECO:0000256" key="5">
    <source>
        <dbReference type="ARBA" id="ARBA00022840"/>
    </source>
</evidence>
<evidence type="ECO:0000256" key="8">
    <source>
        <dbReference type="SAM" id="Phobius"/>
    </source>
</evidence>
<dbReference type="PANTHER" id="PTHR11384:SF59">
    <property type="entry name" value="LYSOSOMAL COBALAMIN TRANSPORTER ABCD4"/>
    <property type="match status" value="1"/>
</dbReference>
<dbReference type="GO" id="GO:0005524">
    <property type="term" value="F:ATP binding"/>
    <property type="evidence" value="ECO:0007669"/>
    <property type="project" value="UniProtKB-KW"/>
</dbReference>
<dbReference type="InterPro" id="IPR017871">
    <property type="entry name" value="ABC_transporter-like_CS"/>
</dbReference>
<dbReference type="InterPro" id="IPR003593">
    <property type="entry name" value="AAA+_ATPase"/>
</dbReference>
<dbReference type="InterPro" id="IPR027417">
    <property type="entry name" value="P-loop_NTPase"/>
</dbReference>
<dbReference type="InterPro" id="IPR050835">
    <property type="entry name" value="ABC_transporter_sub-D"/>
</dbReference>
<dbReference type="Proteomes" id="UP000242875">
    <property type="component" value="Unassembled WGS sequence"/>
</dbReference>
<keyword evidence="3 8" id="KW-0812">Transmembrane</keyword>
<keyword evidence="2" id="KW-0813">Transport</keyword>
<dbReference type="GO" id="GO:0015910">
    <property type="term" value="P:long-chain fatty acid import into peroxisome"/>
    <property type="evidence" value="ECO:0007669"/>
    <property type="project" value="TreeGrafter"/>
</dbReference>
<comment type="caution">
    <text evidence="10">The sequence shown here is derived from an EMBL/GenBank/DDBJ whole genome shotgun (WGS) entry which is preliminary data.</text>
</comment>
<evidence type="ECO:0000256" key="3">
    <source>
        <dbReference type="ARBA" id="ARBA00022692"/>
    </source>
</evidence>
<keyword evidence="11" id="KW-1185">Reference proteome</keyword>
<evidence type="ECO:0000313" key="11">
    <source>
        <dbReference type="Proteomes" id="UP000242875"/>
    </source>
</evidence>
<dbReference type="GO" id="GO:0016887">
    <property type="term" value="F:ATP hydrolysis activity"/>
    <property type="evidence" value="ECO:0007669"/>
    <property type="project" value="InterPro"/>
</dbReference>
<evidence type="ECO:0000256" key="7">
    <source>
        <dbReference type="ARBA" id="ARBA00023136"/>
    </source>
</evidence>
<dbReference type="GO" id="GO:0042760">
    <property type="term" value="P:very long-chain fatty acid catabolic process"/>
    <property type="evidence" value="ECO:0007669"/>
    <property type="project" value="TreeGrafter"/>
</dbReference>
<dbReference type="GO" id="GO:0005324">
    <property type="term" value="F:long-chain fatty acid transmembrane transporter activity"/>
    <property type="evidence" value="ECO:0007669"/>
    <property type="project" value="TreeGrafter"/>
</dbReference>
<dbReference type="InterPro" id="IPR011527">
    <property type="entry name" value="ABC1_TM_dom"/>
</dbReference>
<keyword evidence="4" id="KW-0547">Nucleotide-binding</keyword>
<keyword evidence="7 8" id="KW-0472">Membrane</keyword>
<comment type="similarity">
    <text evidence="1">Belongs to the ABC transporter superfamily. ABCD family. Peroxisomal fatty acyl CoA transporter (TC 3.A.1.203) subfamily.</text>
</comment>
<evidence type="ECO:0000313" key="10">
    <source>
        <dbReference type="EMBL" id="OZJ03282.1"/>
    </source>
</evidence>
<dbReference type="SUPFAM" id="SSF52540">
    <property type="entry name" value="P-loop containing nucleoside triphosphate hydrolases"/>
    <property type="match status" value="1"/>
</dbReference>
<keyword evidence="6 8" id="KW-1133">Transmembrane helix</keyword>
<dbReference type="PROSITE" id="PS00211">
    <property type="entry name" value="ABC_TRANSPORTER_1"/>
    <property type="match status" value="1"/>
</dbReference>
<evidence type="ECO:0000256" key="6">
    <source>
        <dbReference type="ARBA" id="ARBA00022989"/>
    </source>
</evidence>
<dbReference type="InterPro" id="IPR003439">
    <property type="entry name" value="ABC_transporter-like_ATP-bd"/>
</dbReference>
<evidence type="ECO:0000256" key="1">
    <source>
        <dbReference type="ARBA" id="ARBA00008575"/>
    </source>
</evidence>
<dbReference type="CDD" id="cd03223">
    <property type="entry name" value="ABCD_peroxisomal_ALDP"/>
    <property type="match status" value="1"/>
</dbReference>
<feature type="transmembrane region" description="Helical" evidence="8">
    <location>
        <begin position="53"/>
        <end position="72"/>
    </location>
</feature>
<dbReference type="PANTHER" id="PTHR11384">
    <property type="entry name" value="ATP-BINDING CASSETTE, SUB-FAMILY D MEMBER"/>
    <property type="match status" value="1"/>
</dbReference>
<dbReference type="SUPFAM" id="SSF90123">
    <property type="entry name" value="ABC transporter transmembrane region"/>
    <property type="match status" value="1"/>
</dbReference>
<evidence type="ECO:0000256" key="4">
    <source>
        <dbReference type="ARBA" id="ARBA00022741"/>
    </source>
</evidence>
<dbReference type="PROSITE" id="PS50893">
    <property type="entry name" value="ABC_TRANSPORTER_2"/>
    <property type="match status" value="1"/>
</dbReference>
<evidence type="ECO:0000259" key="9">
    <source>
        <dbReference type="PROSITE" id="PS50893"/>
    </source>
</evidence>
<gene>
    <name evidence="10" type="ORF">BZG36_03745</name>
</gene>
<dbReference type="GO" id="GO:0005778">
    <property type="term" value="C:peroxisomal membrane"/>
    <property type="evidence" value="ECO:0007669"/>
    <property type="project" value="TreeGrafter"/>
</dbReference>
<keyword evidence="5" id="KW-0067">ATP-binding</keyword>
<dbReference type="AlphaFoldDB" id="A0A261XY62"/>
<dbReference type="Pfam" id="PF06472">
    <property type="entry name" value="ABC_membrane_2"/>
    <property type="match status" value="1"/>
</dbReference>
<organism evidence="10 11">
    <name type="scientific">Bifiguratus adelaidae</name>
    <dbReference type="NCBI Taxonomy" id="1938954"/>
    <lineage>
        <taxon>Eukaryota</taxon>
        <taxon>Fungi</taxon>
        <taxon>Fungi incertae sedis</taxon>
        <taxon>Mucoromycota</taxon>
        <taxon>Mucoromycotina</taxon>
        <taxon>Endogonomycetes</taxon>
        <taxon>Endogonales</taxon>
        <taxon>Endogonales incertae sedis</taxon>
        <taxon>Bifiguratus</taxon>
    </lineage>
</organism>
<accession>A0A261XY62</accession>
<name>A0A261XY62_9FUNG</name>
<feature type="domain" description="ABC transporter" evidence="9">
    <location>
        <begin position="389"/>
        <end position="602"/>
    </location>
</feature>
<evidence type="ECO:0000256" key="2">
    <source>
        <dbReference type="ARBA" id="ARBA00022448"/>
    </source>
</evidence>
<feature type="transmembrane region" description="Helical" evidence="8">
    <location>
        <begin position="201"/>
        <end position="218"/>
    </location>
</feature>
<dbReference type="GO" id="GO:0140359">
    <property type="term" value="F:ABC-type transporter activity"/>
    <property type="evidence" value="ECO:0007669"/>
    <property type="project" value="InterPro"/>
</dbReference>
<dbReference type="SMART" id="SM00382">
    <property type="entry name" value="AAA"/>
    <property type="match status" value="1"/>
</dbReference>
<dbReference type="GO" id="GO:0006635">
    <property type="term" value="P:fatty acid beta-oxidation"/>
    <property type="evidence" value="ECO:0007669"/>
    <property type="project" value="TreeGrafter"/>
</dbReference>
<feature type="transmembrane region" description="Helical" evidence="8">
    <location>
        <begin position="92"/>
        <end position="113"/>
    </location>
</feature>
<protein>
    <recommendedName>
        <fullName evidence="9">ABC transporter domain-containing protein</fullName>
    </recommendedName>
</protein>
<dbReference type="InterPro" id="IPR036640">
    <property type="entry name" value="ABC1_TM_sf"/>
</dbReference>
<sequence length="603" mass="68621">MVGRERYAKVPSNERHPKLDRNFLRRLKTILRILFGRPTIWFLHRNERRNSVLFLYLLLIGAACFNEVLFYYVGLTPSKFYSVLVERDTTGFWNLLLPAFMLLISAGLGRGLVKYIGGLFALRSRELLTETLQSRYIRTGVLYKLLAVPDEIDNPDQRITQDVDKLTETIRLVLQEIVITPILIAYYTWQCWNVGGFMGPLIIYISFLIGSGLSKLLMDPIVDLVFGKEKVEGEFRFLHMRLRQFGESIALARGEDEERIRISQVFSGLLRTQKLIVTRELFLQCVTEGFTYFGSIQAYLIIAIPILTGAYDDLDAAELTALISKNVFLSMYLSYKFNVVIDQATKLSEMSGYVSRIGQMLDSLEQVNIALDNIDIDEAMNVIGSRDSVTFDNATIETPEGKTIVKHLDLEIRRNANLLITGPNGSGKTSLIRVMCGLWKCVDGSVDIPRSGNPRHLLVLPQVAYMASGSLRDQITYPSILEAEQLSDEQVEKLVRAVGLEHFLDVCTDYDAVYTQEWLKMLSPGEQQKLAFARVLFWRPQFAILDESTSSMDTETEQKLYHQCQQIGITLISVSHNPALRHFHQQELSLDGRGNHHIVQIET</sequence>
<dbReference type="OrthoDB" id="422637at2759"/>
<dbReference type="EMBL" id="MVBO01000093">
    <property type="protein sequence ID" value="OZJ03282.1"/>
    <property type="molecule type" value="Genomic_DNA"/>
</dbReference>
<dbReference type="Gene3D" id="1.20.1560.10">
    <property type="entry name" value="ABC transporter type 1, transmembrane domain"/>
    <property type="match status" value="1"/>
</dbReference>
<dbReference type="Gene3D" id="3.40.50.300">
    <property type="entry name" value="P-loop containing nucleotide triphosphate hydrolases"/>
    <property type="match status" value="1"/>
</dbReference>
<reference evidence="10 11" key="1">
    <citation type="journal article" date="2017" name="Mycologia">
        <title>Bifiguratus adelaidae, gen. et sp. nov., a new member of Mucoromycotina in endophytic and soil-dwelling habitats.</title>
        <authorList>
            <person name="Torres-Cruz T.J."/>
            <person name="Billingsley Tobias T.L."/>
            <person name="Almatruk M."/>
            <person name="Hesse C."/>
            <person name="Kuske C.R."/>
            <person name="Desiro A."/>
            <person name="Benucci G.M."/>
            <person name="Bonito G."/>
            <person name="Stajich J.E."/>
            <person name="Dunlap C."/>
            <person name="Arnold A.E."/>
            <person name="Porras-Alfaro A."/>
        </authorList>
    </citation>
    <scope>NUCLEOTIDE SEQUENCE [LARGE SCALE GENOMIC DNA]</scope>
    <source>
        <strain evidence="10 11">AZ0501</strain>
    </source>
</reference>
<dbReference type="GO" id="GO:0007031">
    <property type="term" value="P:peroxisome organization"/>
    <property type="evidence" value="ECO:0007669"/>
    <property type="project" value="TreeGrafter"/>
</dbReference>
<proteinExistence type="inferred from homology"/>
<dbReference type="Pfam" id="PF00005">
    <property type="entry name" value="ABC_tran"/>
    <property type="match status" value="1"/>
</dbReference>